<dbReference type="AlphaFoldDB" id="A0A9W6L7P3"/>
<dbReference type="Gene3D" id="2.20.200.10">
    <property type="entry name" value="Outer membrane efflux proteins (OEP)"/>
    <property type="match status" value="1"/>
</dbReference>
<keyword evidence="2" id="KW-1134">Transmembrane beta strand</keyword>
<name>A0A9W6L7P3_9BACT</name>
<dbReference type="PANTHER" id="PTHR30203">
    <property type="entry name" value="OUTER MEMBRANE CATION EFFLUX PROTEIN"/>
    <property type="match status" value="1"/>
</dbReference>
<dbReference type="Proteomes" id="UP001144372">
    <property type="component" value="Unassembled WGS sequence"/>
</dbReference>
<organism evidence="4 5">
    <name type="scientific">Desulforhabdus amnigena</name>
    <dbReference type="NCBI Taxonomy" id="40218"/>
    <lineage>
        <taxon>Bacteria</taxon>
        <taxon>Pseudomonadati</taxon>
        <taxon>Thermodesulfobacteriota</taxon>
        <taxon>Syntrophobacteria</taxon>
        <taxon>Syntrophobacterales</taxon>
        <taxon>Syntrophobacteraceae</taxon>
        <taxon>Desulforhabdus</taxon>
    </lineage>
</organism>
<dbReference type="NCBIfam" id="TIGR01845">
    <property type="entry name" value="outer_NodT"/>
    <property type="match status" value="1"/>
</dbReference>
<dbReference type="Gene3D" id="1.20.1600.10">
    <property type="entry name" value="Outer membrane efflux proteins (OEP)"/>
    <property type="match status" value="1"/>
</dbReference>
<keyword evidence="5" id="KW-1185">Reference proteome</keyword>
<dbReference type="PANTHER" id="PTHR30203:SF31">
    <property type="entry name" value="RND EFFLUX SYSTEM, OUTER MEMBRANE LIPOPROTEIN, NODT"/>
    <property type="match status" value="1"/>
</dbReference>
<comment type="caution">
    <text evidence="4">The sequence shown here is derived from an EMBL/GenBank/DDBJ whole genome shotgun (WGS) entry which is preliminary data.</text>
</comment>
<evidence type="ECO:0000256" key="2">
    <source>
        <dbReference type="RuleBase" id="RU362097"/>
    </source>
</evidence>
<evidence type="ECO:0000256" key="3">
    <source>
        <dbReference type="SAM" id="MobiDB-lite"/>
    </source>
</evidence>
<dbReference type="InterPro" id="IPR003423">
    <property type="entry name" value="OMP_efflux"/>
</dbReference>
<gene>
    <name evidence="4" type="ORF">DAMNIGENAA_23060</name>
</gene>
<protein>
    <submittedName>
        <fullName evidence="4">RND transporter</fullName>
    </submittedName>
</protein>
<proteinExistence type="inferred from homology"/>
<dbReference type="Pfam" id="PF02321">
    <property type="entry name" value="OEP"/>
    <property type="match status" value="2"/>
</dbReference>
<reference evidence="4" key="1">
    <citation type="submission" date="2022-12" db="EMBL/GenBank/DDBJ databases">
        <title>Reference genome sequencing for broad-spectrum identification of bacterial and archaeal isolates by mass spectrometry.</title>
        <authorList>
            <person name="Sekiguchi Y."/>
            <person name="Tourlousse D.M."/>
        </authorList>
    </citation>
    <scope>NUCLEOTIDE SEQUENCE</scope>
    <source>
        <strain evidence="4">ASRB1</strain>
    </source>
</reference>
<dbReference type="SUPFAM" id="SSF56954">
    <property type="entry name" value="Outer membrane efflux proteins (OEP)"/>
    <property type="match status" value="1"/>
</dbReference>
<feature type="region of interest" description="Disordered" evidence="3">
    <location>
        <begin position="533"/>
        <end position="566"/>
    </location>
</feature>
<dbReference type="GO" id="GO:0015562">
    <property type="term" value="F:efflux transmembrane transporter activity"/>
    <property type="evidence" value="ECO:0007669"/>
    <property type="project" value="InterPro"/>
</dbReference>
<comment type="subcellular location">
    <subcellularLocation>
        <location evidence="2">Cell membrane</location>
        <topology evidence="2">Lipid-anchor</topology>
    </subcellularLocation>
</comment>
<evidence type="ECO:0000313" key="4">
    <source>
        <dbReference type="EMBL" id="GLI34873.1"/>
    </source>
</evidence>
<dbReference type="GO" id="GO:0005886">
    <property type="term" value="C:plasma membrane"/>
    <property type="evidence" value="ECO:0007669"/>
    <property type="project" value="UniProtKB-SubCell"/>
</dbReference>
<keyword evidence="2" id="KW-0564">Palmitate</keyword>
<evidence type="ECO:0000313" key="5">
    <source>
        <dbReference type="Proteomes" id="UP001144372"/>
    </source>
</evidence>
<accession>A0A9W6L7P3</accession>
<keyword evidence="2" id="KW-0812">Transmembrane</keyword>
<evidence type="ECO:0000256" key="1">
    <source>
        <dbReference type="ARBA" id="ARBA00007613"/>
    </source>
</evidence>
<comment type="similarity">
    <text evidence="1 2">Belongs to the outer membrane factor (OMF) (TC 1.B.17) family.</text>
</comment>
<keyword evidence="2" id="KW-0449">Lipoprotein</keyword>
<sequence length="566" mass="62449">MQRPGEAIKCSSAGKNCKKRSSLCLCLYPPSLSRSIFQARFMVGVILLFLTFGCTTVGPDFTKPSAPIAGEWIEEGNPKVKTEPVNYSDWWTVFGDPVLDFLIKTAYDENLDLQVAGLRILEARAQLGIAVGNQFPQVQEVGASYSYNEISKNAPGSAGGDLHLQTYSYALDASWELDFWGKFRRAVESSDAALIASIADYDDVLVSLTAEVASTYVLIRIFQERLAVARENVKIQENSFELTNVLYTNGAVTQLDYQQAKSLLRETQALVPTLEAGLRQAQNALCILLAIPPRDLSELLEGSKTIPKVPSEVAVGVPAQLLLRRPDIRRAELQAAAQCAQIGVAKAELFPQISILGTFGFESSDSPFTQAGGSDFSDLFSWQSFTMSTGPSIQWPVLNYGRIKNNVRVQDARFQQLLVVYRKTVLQAAREVEDSLIGFLQAQELVAFLSESVEAAKRAVEVSLIQYREGAADYTRVLNSQQFLVQAEDRLVQSRGAVPTNLISLYKALGGGWQMREGKGFVSEETIKTMESRTDWGNLLPPRDLPKNLDVPPAADVRSLPRMPDW</sequence>
<dbReference type="InterPro" id="IPR010131">
    <property type="entry name" value="MdtP/NodT-like"/>
</dbReference>
<keyword evidence="2" id="KW-0472">Membrane</keyword>
<dbReference type="EMBL" id="BSDR01000001">
    <property type="protein sequence ID" value="GLI34873.1"/>
    <property type="molecule type" value="Genomic_DNA"/>
</dbReference>